<feature type="transmembrane region" description="Helical" evidence="1">
    <location>
        <begin position="441"/>
        <end position="462"/>
    </location>
</feature>
<feature type="transmembrane region" description="Helical" evidence="1">
    <location>
        <begin position="363"/>
        <end position="383"/>
    </location>
</feature>
<feature type="transmembrane region" description="Helical" evidence="1">
    <location>
        <begin position="20"/>
        <end position="42"/>
    </location>
</feature>
<dbReference type="RefSeq" id="XP_031852324.1">
    <property type="nucleotide sequence ID" value="XM_031996433.1"/>
</dbReference>
<dbReference type="PIRSF" id="PIRSF036762">
    <property type="entry name" value="GAA1"/>
    <property type="match status" value="1"/>
</dbReference>
<feature type="transmembrane region" description="Helical" evidence="1">
    <location>
        <begin position="600"/>
        <end position="622"/>
    </location>
</feature>
<dbReference type="Pfam" id="PF04114">
    <property type="entry name" value="Gaa1"/>
    <property type="match status" value="1"/>
</dbReference>
<evidence type="ECO:0000313" key="3">
    <source>
        <dbReference type="Proteomes" id="UP000398389"/>
    </source>
</evidence>
<keyword evidence="1" id="KW-0472">Membrane</keyword>
<keyword evidence="3" id="KW-1185">Reference proteome</keyword>
<dbReference type="GO" id="GO:0042765">
    <property type="term" value="C:GPI-anchor transamidase complex"/>
    <property type="evidence" value="ECO:0007669"/>
    <property type="project" value="InterPro"/>
</dbReference>
<reference evidence="2 3" key="1">
    <citation type="submission" date="2019-09" db="EMBL/GenBank/DDBJ databases">
        <authorList>
            <person name="Brejova B."/>
        </authorList>
    </citation>
    <scope>NUCLEOTIDE SEQUENCE [LARGE SCALE GENOMIC DNA]</scope>
</reference>
<dbReference type="EMBL" id="CABVLU010000001">
    <property type="protein sequence ID" value="VVT47440.1"/>
    <property type="molecule type" value="Genomic_DNA"/>
</dbReference>
<feature type="transmembrane region" description="Helical" evidence="1">
    <location>
        <begin position="512"/>
        <end position="531"/>
    </location>
</feature>
<sequence>MGLFDLIQRLNVRFKLLDKAIHIIPYISFLSVLAGFAILLSLPMEGVYRNTYISENALLPAQAQTYFRESEWNIVRGYRKEVHQLEHVSPQERTQTLRTWFDDIGLKTSFHNWDISYGAENKSGTNVYGILHAPRGENTEAMVLVAPCINKDGDYNDGGVALVAALARYLKKWSVWSKNIIFVVTSDSHFSMRSWVSDYHTSMANTAGSIEAAIVLDYPAKSDYFDEIEITYEGLNGQLPNLDLFNTAVLIAGHENLRTVVQNMNTVNYLHYITRAKILFRGILAQLSAGLGPGPGSETFSGWRINAITLRARGSKGPADITTFGRVAESTLRSINNLLEHFHQSFFFFLLLSPRNFVSIGTYLPAAIALAISYPLMATYNIATAKISLGSSKLISNFWKNATYTQIAVLAPSLLLAIIYATSIIIGYLSLNTFSTSTVVFSTHAIIAMHTIITFAVIARSMKKKSAQGPTPPTALELFHARYIPLLPAPVLAYTRAYAMIFHGLILTTLSMLNFSLSILVGAATFPLVYISSRYPVSAAVSLYLTSPWIWLVVISTLTNAALGNNTKPTVLDPSSLASLVAPLDQIIENLLWAWRGMDVWTWGIIVGFWLPFWLVGLAVALMDSGEDTPTPPTTKEKKSE</sequence>
<keyword evidence="1" id="KW-1133">Transmembrane helix</keyword>
<feature type="transmembrane region" description="Helical" evidence="1">
    <location>
        <begin position="543"/>
        <end position="563"/>
    </location>
</feature>
<keyword evidence="1" id="KW-0812">Transmembrane</keyword>
<name>A0A5E8B724_9ASCO</name>
<gene>
    <name evidence="2" type="ORF">SAPINGB_P001712</name>
</gene>
<dbReference type="GeneID" id="43580533"/>
<dbReference type="OrthoDB" id="445301at2759"/>
<organism evidence="2 3">
    <name type="scientific">Magnusiomyces paraingens</name>
    <dbReference type="NCBI Taxonomy" id="2606893"/>
    <lineage>
        <taxon>Eukaryota</taxon>
        <taxon>Fungi</taxon>
        <taxon>Dikarya</taxon>
        <taxon>Ascomycota</taxon>
        <taxon>Saccharomycotina</taxon>
        <taxon>Dipodascomycetes</taxon>
        <taxon>Dipodascales</taxon>
        <taxon>Dipodascaceae</taxon>
        <taxon>Magnusiomyces</taxon>
    </lineage>
</organism>
<dbReference type="PANTHER" id="PTHR13304">
    <property type="entry name" value="GLYCOSYLPHOSPHATIDYLINOSITOL ANCHOR ATTACHMENT 1 PROTEIN"/>
    <property type="match status" value="1"/>
</dbReference>
<dbReference type="Proteomes" id="UP000398389">
    <property type="component" value="Unassembled WGS sequence"/>
</dbReference>
<evidence type="ECO:0000256" key="1">
    <source>
        <dbReference type="SAM" id="Phobius"/>
    </source>
</evidence>
<dbReference type="Gene3D" id="3.40.630.10">
    <property type="entry name" value="Zn peptidases"/>
    <property type="match status" value="1"/>
</dbReference>
<dbReference type="GO" id="GO:0016255">
    <property type="term" value="P:attachment of GPI anchor to protein"/>
    <property type="evidence" value="ECO:0007669"/>
    <property type="project" value="TreeGrafter"/>
</dbReference>
<dbReference type="AlphaFoldDB" id="A0A5E8B724"/>
<dbReference type="PANTHER" id="PTHR13304:SF0">
    <property type="entry name" value="GLYCOSYLPHOSPHATIDYLINOSITOL ANCHOR ATTACHMENT 1 PROTEIN"/>
    <property type="match status" value="1"/>
</dbReference>
<feature type="transmembrane region" description="Helical" evidence="1">
    <location>
        <begin position="404"/>
        <end position="429"/>
    </location>
</feature>
<evidence type="ECO:0000313" key="2">
    <source>
        <dbReference type="EMBL" id="VVT47440.1"/>
    </source>
</evidence>
<evidence type="ECO:0008006" key="4">
    <source>
        <dbReference type="Google" id="ProtNLM"/>
    </source>
</evidence>
<protein>
    <recommendedName>
        <fullName evidence="4">GPI transamidase component GAA1</fullName>
    </recommendedName>
</protein>
<accession>A0A5E8B724</accession>
<proteinExistence type="predicted"/>
<dbReference type="InterPro" id="IPR007246">
    <property type="entry name" value="Gaa1"/>
</dbReference>